<proteinExistence type="predicted"/>
<keyword evidence="3" id="KW-1185">Reference proteome</keyword>
<dbReference type="Gene3D" id="3.40.250.10">
    <property type="entry name" value="Rhodanese-like domain"/>
    <property type="match status" value="1"/>
</dbReference>
<name>A0AAD8ZX69_9TELE</name>
<evidence type="ECO:0000259" key="1">
    <source>
        <dbReference type="PROSITE" id="PS50206"/>
    </source>
</evidence>
<comment type="caution">
    <text evidence="2">The sequence shown here is derived from an EMBL/GenBank/DDBJ whole genome shotgun (WGS) entry which is preliminary data.</text>
</comment>
<dbReference type="InterPro" id="IPR036873">
    <property type="entry name" value="Rhodanese-like_dom_sf"/>
</dbReference>
<dbReference type="AlphaFoldDB" id="A0AAD8ZX69"/>
<feature type="domain" description="Rhodanese" evidence="1">
    <location>
        <begin position="57"/>
        <end position="190"/>
    </location>
</feature>
<accession>A0AAD8ZX69</accession>
<dbReference type="EMBL" id="JAROKS010000001">
    <property type="protein sequence ID" value="KAK1807009.1"/>
    <property type="molecule type" value="Genomic_DNA"/>
</dbReference>
<dbReference type="SMART" id="SM00450">
    <property type="entry name" value="RHOD"/>
    <property type="match status" value="1"/>
</dbReference>
<dbReference type="Pfam" id="PF00581">
    <property type="entry name" value="Rhodanese"/>
    <property type="match status" value="1"/>
</dbReference>
<protein>
    <recommendedName>
        <fullName evidence="1">Rhodanese domain-containing protein</fullName>
    </recommendedName>
</protein>
<organism evidence="2 3">
    <name type="scientific">Electrophorus voltai</name>
    <dbReference type="NCBI Taxonomy" id="2609070"/>
    <lineage>
        <taxon>Eukaryota</taxon>
        <taxon>Metazoa</taxon>
        <taxon>Chordata</taxon>
        <taxon>Craniata</taxon>
        <taxon>Vertebrata</taxon>
        <taxon>Euteleostomi</taxon>
        <taxon>Actinopterygii</taxon>
        <taxon>Neopterygii</taxon>
        <taxon>Teleostei</taxon>
        <taxon>Ostariophysi</taxon>
        <taxon>Gymnotiformes</taxon>
        <taxon>Gymnotoidei</taxon>
        <taxon>Gymnotidae</taxon>
        <taxon>Electrophorus</taxon>
    </lineage>
</organism>
<evidence type="ECO:0000313" key="2">
    <source>
        <dbReference type="EMBL" id="KAK1807009.1"/>
    </source>
</evidence>
<gene>
    <name evidence="2" type="ORF">P4O66_004845</name>
</gene>
<reference evidence="2" key="1">
    <citation type="submission" date="2023-03" db="EMBL/GenBank/DDBJ databases">
        <title>Electrophorus voltai genome.</title>
        <authorList>
            <person name="Bian C."/>
        </authorList>
    </citation>
    <scope>NUCLEOTIDE SEQUENCE</scope>
    <source>
        <strain evidence="2">CB-2022</strain>
        <tissue evidence="2">Muscle</tissue>
    </source>
</reference>
<sequence length="191" mass="21696">MFFPALRRIGFVAVFKPVYYVGQTAGHGLRTSAVKFIEVPSNRDSVVTHKQLKTMLANHSVQLFDVRNPDEFQAGRIPDSVNIPLGQLEESLKLSPELFEKCYTVKAPKKEDDNIVFHCQRGRRSLTALAIAHRLGFSRQDVSHSYMQPELCKALLTLRRQLASELKLSPLPPRSCHYAGGYNEWAEKEKQ</sequence>
<dbReference type="PANTHER" id="PTHR44086:SF4">
    <property type="entry name" value="THIOSULFATE SULFURTRANSFERASE_RHODANESE-LIKE DOMAIN-CONTAINING PROTEIN 1-RELATED"/>
    <property type="match status" value="1"/>
</dbReference>
<dbReference type="Proteomes" id="UP001239994">
    <property type="component" value="Unassembled WGS sequence"/>
</dbReference>
<evidence type="ECO:0000313" key="3">
    <source>
        <dbReference type="Proteomes" id="UP001239994"/>
    </source>
</evidence>
<dbReference type="InterPro" id="IPR001763">
    <property type="entry name" value="Rhodanese-like_dom"/>
</dbReference>
<dbReference type="PANTHER" id="PTHR44086">
    <property type="entry name" value="THIOSULFATE SULFURTRANSFERASE RDL2, MITOCHONDRIAL-RELATED"/>
    <property type="match status" value="1"/>
</dbReference>
<dbReference type="PROSITE" id="PS50206">
    <property type="entry name" value="RHODANESE_3"/>
    <property type="match status" value="1"/>
</dbReference>
<dbReference type="SUPFAM" id="SSF52821">
    <property type="entry name" value="Rhodanese/Cell cycle control phosphatase"/>
    <property type="match status" value="1"/>
</dbReference>